<dbReference type="Proteomes" id="UP000182624">
    <property type="component" value="Unassembled WGS sequence"/>
</dbReference>
<dbReference type="OrthoDB" id="2002910at2"/>
<protein>
    <submittedName>
        <fullName evidence="1">Uncharacterized protein</fullName>
    </submittedName>
</protein>
<accession>A0A1I5TI90</accession>
<dbReference type="RefSeq" id="WP_074886570.1">
    <property type="nucleotide sequence ID" value="NZ_FOXO01000009.1"/>
</dbReference>
<evidence type="ECO:0000313" key="1">
    <source>
        <dbReference type="EMBL" id="SFP82648.1"/>
    </source>
</evidence>
<name>A0A1I5TI90_9FIRM</name>
<evidence type="ECO:0000313" key="2">
    <source>
        <dbReference type="Proteomes" id="UP000182624"/>
    </source>
</evidence>
<sequence length="226" mass="24911">MKKELFSVLASLGISLLILFGVNKCAFPLNVVHAAEDLESSIKIEDEYIIPDKFDWCTYYVLVATNNTGKDVEIDADFTAYNSEKSVVSLVHDRADAVKAGQRFILYGQFLNKNIKKGVSFAYSLNATETDNCTYNMVDIDTSSKEQCIEVSATNYSEKDIQGVGIRTLFTKNGKAVAFDTVNIADVGYIFRGGSTNSQIIGLNASDYDNYIITYISAGVENAQTF</sequence>
<gene>
    <name evidence="1" type="ORF">SAMN04487928_10944</name>
</gene>
<reference evidence="2" key="1">
    <citation type="submission" date="2016-10" db="EMBL/GenBank/DDBJ databases">
        <authorList>
            <person name="Varghese N."/>
            <person name="Submissions S."/>
        </authorList>
    </citation>
    <scope>NUCLEOTIDE SEQUENCE [LARGE SCALE GENOMIC DNA]</scope>
    <source>
        <strain evidence="2">P18</strain>
    </source>
</reference>
<keyword evidence="2" id="KW-1185">Reference proteome</keyword>
<dbReference type="AlphaFoldDB" id="A0A1I5TI90"/>
<dbReference type="EMBL" id="FOXO01000009">
    <property type="protein sequence ID" value="SFP82648.1"/>
    <property type="molecule type" value="Genomic_DNA"/>
</dbReference>
<organism evidence="1 2">
    <name type="scientific">Butyrivibrio proteoclasticus</name>
    <dbReference type="NCBI Taxonomy" id="43305"/>
    <lineage>
        <taxon>Bacteria</taxon>
        <taxon>Bacillati</taxon>
        <taxon>Bacillota</taxon>
        <taxon>Clostridia</taxon>
        <taxon>Lachnospirales</taxon>
        <taxon>Lachnospiraceae</taxon>
        <taxon>Butyrivibrio</taxon>
    </lineage>
</organism>
<proteinExistence type="predicted"/>